<comment type="caution">
    <text evidence="1">The sequence shown here is derived from an EMBL/GenBank/DDBJ whole genome shotgun (WGS) entry which is preliminary data.</text>
</comment>
<accession>A0AC60PWX0</accession>
<dbReference type="EMBL" id="JABSTQ010009889">
    <property type="protein sequence ID" value="KAG0425108.1"/>
    <property type="molecule type" value="Genomic_DNA"/>
</dbReference>
<keyword evidence="2" id="KW-1185">Reference proteome</keyword>
<evidence type="ECO:0000313" key="1">
    <source>
        <dbReference type="EMBL" id="KAG0425108.1"/>
    </source>
</evidence>
<sequence>MPRNRFRQLKRFFHIVDNTQLKAGKKMAKIQLFYDDISKFFSQFGVFHESLSIDGSMVTYYGHRSCKMFIRGKPI</sequence>
<evidence type="ECO:0000313" key="2">
    <source>
        <dbReference type="Proteomes" id="UP000805193"/>
    </source>
</evidence>
<reference evidence="1 2" key="1">
    <citation type="journal article" date="2020" name="Cell">
        <title>Large-Scale Comparative Analyses of Tick Genomes Elucidate Their Genetic Diversity and Vector Capacities.</title>
        <authorList>
            <consortium name="Tick Genome and Microbiome Consortium (TIGMIC)"/>
            <person name="Jia N."/>
            <person name="Wang J."/>
            <person name="Shi W."/>
            <person name="Du L."/>
            <person name="Sun Y."/>
            <person name="Zhan W."/>
            <person name="Jiang J.F."/>
            <person name="Wang Q."/>
            <person name="Zhang B."/>
            <person name="Ji P."/>
            <person name="Bell-Sakyi L."/>
            <person name="Cui X.M."/>
            <person name="Yuan T.T."/>
            <person name="Jiang B.G."/>
            <person name="Yang W.F."/>
            <person name="Lam T.T."/>
            <person name="Chang Q.C."/>
            <person name="Ding S.J."/>
            <person name="Wang X.J."/>
            <person name="Zhu J.G."/>
            <person name="Ruan X.D."/>
            <person name="Zhao L."/>
            <person name="Wei J.T."/>
            <person name="Ye R.Z."/>
            <person name="Que T.C."/>
            <person name="Du C.H."/>
            <person name="Zhou Y.H."/>
            <person name="Cheng J.X."/>
            <person name="Dai P.F."/>
            <person name="Guo W.B."/>
            <person name="Han X.H."/>
            <person name="Huang E.J."/>
            <person name="Li L.F."/>
            <person name="Wei W."/>
            <person name="Gao Y.C."/>
            <person name="Liu J.Z."/>
            <person name="Shao H.Z."/>
            <person name="Wang X."/>
            <person name="Wang C.C."/>
            <person name="Yang T.C."/>
            <person name="Huo Q.B."/>
            <person name="Li W."/>
            <person name="Chen H.Y."/>
            <person name="Chen S.E."/>
            <person name="Zhou L.G."/>
            <person name="Ni X.B."/>
            <person name="Tian J.H."/>
            <person name="Sheng Y."/>
            <person name="Liu T."/>
            <person name="Pan Y.S."/>
            <person name="Xia L.Y."/>
            <person name="Li J."/>
            <person name="Zhao F."/>
            <person name="Cao W.C."/>
        </authorList>
    </citation>
    <scope>NUCLEOTIDE SEQUENCE [LARGE SCALE GENOMIC DNA]</scope>
    <source>
        <strain evidence="1">Iper-2018</strain>
    </source>
</reference>
<proteinExistence type="predicted"/>
<name>A0AC60PWX0_IXOPE</name>
<dbReference type="Proteomes" id="UP000805193">
    <property type="component" value="Unassembled WGS sequence"/>
</dbReference>
<organism evidence="1 2">
    <name type="scientific">Ixodes persulcatus</name>
    <name type="common">Taiga tick</name>
    <dbReference type="NCBI Taxonomy" id="34615"/>
    <lineage>
        <taxon>Eukaryota</taxon>
        <taxon>Metazoa</taxon>
        <taxon>Ecdysozoa</taxon>
        <taxon>Arthropoda</taxon>
        <taxon>Chelicerata</taxon>
        <taxon>Arachnida</taxon>
        <taxon>Acari</taxon>
        <taxon>Parasitiformes</taxon>
        <taxon>Ixodida</taxon>
        <taxon>Ixodoidea</taxon>
        <taxon>Ixodidae</taxon>
        <taxon>Ixodinae</taxon>
        <taxon>Ixodes</taxon>
    </lineage>
</organism>
<protein>
    <submittedName>
        <fullName evidence="1">Uncharacterized protein</fullName>
    </submittedName>
</protein>
<gene>
    <name evidence="1" type="ORF">HPB47_027700</name>
</gene>